<organism evidence="1 2">
    <name type="scientific">Paenibacillus tianmuensis</name>
    <dbReference type="NCBI Taxonomy" id="624147"/>
    <lineage>
        <taxon>Bacteria</taxon>
        <taxon>Bacillati</taxon>
        <taxon>Bacillota</taxon>
        <taxon>Bacilli</taxon>
        <taxon>Bacillales</taxon>
        <taxon>Paenibacillaceae</taxon>
        <taxon>Paenibacillus</taxon>
    </lineage>
</organism>
<reference evidence="2" key="1">
    <citation type="submission" date="2016-10" db="EMBL/GenBank/DDBJ databases">
        <authorList>
            <person name="Varghese N."/>
            <person name="Submissions S."/>
        </authorList>
    </citation>
    <scope>NUCLEOTIDE SEQUENCE [LARGE SCALE GENOMIC DNA]</scope>
    <source>
        <strain evidence="2">CGMCC 1.8946</strain>
    </source>
</reference>
<evidence type="ECO:0000313" key="2">
    <source>
        <dbReference type="Proteomes" id="UP000198601"/>
    </source>
</evidence>
<dbReference type="AlphaFoldDB" id="A0A1G4U040"/>
<name>A0A1G4U040_9BACL</name>
<keyword evidence="2" id="KW-1185">Reference proteome</keyword>
<sequence>MIEIGSDIGTANGDYATSAQGGMSTASGADNLTEALRRRFRTPYGSLFYDRTFGNKLHNRLSAPMVRTFEQDAIADATECLMGDTRVQSVQVRLSLNHEERRVRFALSYVAKDGSAAAFEEEVALRV</sequence>
<proteinExistence type="predicted"/>
<gene>
    <name evidence="1" type="ORF">SAMN04487970_10853</name>
</gene>
<dbReference type="SUPFAM" id="SSF160719">
    <property type="entry name" value="gpW/gp25-like"/>
    <property type="match status" value="1"/>
</dbReference>
<dbReference type="Gene3D" id="3.10.450.40">
    <property type="match status" value="1"/>
</dbReference>
<dbReference type="EMBL" id="FMTT01000085">
    <property type="protein sequence ID" value="SCW87016.1"/>
    <property type="molecule type" value="Genomic_DNA"/>
</dbReference>
<accession>A0A1G4U040</accession>
<dbReference type="InterPro" id="IPR020288">
    <property type="entry name" value="Sheath_initiator"/>
</dbReference>
<evidence type="ECO:0008006" key="3">
    <source>
        <dbReference type="Google" id="ProtNLM"/>
    </source>
</evidence>
<dbReference type="Pfam" id="PF10934">
    <property type="entry name" value="Sheath_initiator"/>
    <property type="match status" value="1"/>
</dbReference>
<evidence type="ECO:0000313" key="1">
    <source>
        <dbReference type="EMBL" id="SCW87016.1"/>
    </source>
</evidence>
<protein>
    <recommendedName>
        <fullName evidence="3">Phage baseplate assembly protein W</fullName>
    </recommendedName>
</protein>
<dbReference type="STRING" id="624147.SAMN04487970_10853"/>
<dbReference type="Proteomes" id="UP000198601">
    <property type="component" value="Unassembled WGS sequence"/>
</dbReference>